<name>A0A9J7MN05_BRAFL</name>
<accession>A0A9J7MN05</accession>
<dbReference type="SUPFAM" id="SSF57850">
    <property type="entry name" value="RING/U-box"/>
    <property type="match status" value="1"/>
</dbReference>
<dbReference type="KEGG" id="bfo:118413752"/>
<dbReference type="OrthoDB" id="9049620at2759"/>
<dbReference type="SMART" id="SM00336">
    <property type="entry name" value="BBOX"/>
    <property type="match status" value="2"/>
</dbReference>
<dbReference type="Proteomes" id="UP000001554">
    <property type="component" value="Chromosome 4"/>
</dbReference>
<reference evidence="11" key="2">
    <citation type="submission" date="2025-08" db="UniProtKB">
        <authorList>
            <consortium name="RefSeq"/>
        </authorList>
    </citation>
    <scope>IDENTIFICATION</scope>
    <source>
        <strain evidence="11">S238N-H82</strain>
        <tissue evidence="11">Testes</tissue>
    </source>
</reference>
<comment type="subcellular location">
    <subcellularLocation>
        <location evidence="1">Cytoplasm</location>
    </subcellularLocation>
</comment>
<dbReference type="GeneID" id="118413752"/>
<feature type="coiled-coil region" evidence="7">
    <location>
        <begin position="213"/>
        <end position="312"/>
    </location>
</feature>
<dbReference type="InterPro" id="IPR013083">
    <property type="entry name" value="Znf_RING/FYVE/PHD"/>
</dbReference>
<dbReference type="PANTHER" id="PTHR24099">
    <property type="entry name" value="E3 UBIQUITIN-PROTEIN LIGASE TRIM36-RELATED"/>
    <property type="match status" value="1"/>
</dbReference>
<dbReference type="AlphaFoldDB" id="A0A9J7MN05"/>
<dbReference type="Pfam" id="PF22586">
    <property type="entry name" value="ANCHR-like_BBOX"/>
    <property type="match status" value="1"/>
</dbReference>
<dbReference type="Gene3D" id="3.30.40.10">
    <property type="entry name" value="Zinc/RING finger domain, C3HC4 (zinc finger)"/>
    <property type="match status" value="1"/>
</dbReference>
<dbReference type="GO" id="GO:0005737">
    <property type="term" value="C:cytoplasm"/>
    <property type="evidence" value="ECO:0007669"/>
    <property type="project" value="UniProtKB-SubCell"/>
</dbReference>
<evidence type="ECO:0000256" key="5">
    <source>
        <dbReference type="ARBA" id="ARBA00022833"/>
    </source>
</evidence>
<keyword evidence="3" id="KW-0479">Metal-binding</keyword>
<dbReference type="OMA" id="ITQMEEM"/>
<dbReference type="PANTHER" id="PTHR24099:SF16">
    <property type="entry name" value="E3 UBIQUITIN-PROTEIN LIGASE MIDLINE-1-LIKE ISOFORM X1"/>
    <property type="match status" value="1"/>
</dbReference>
<protein>
    <submittedName>
        <fullName evidence="11">Probable E3 ubiquitin-protein ligase MID2</fullName>
    </submittedName>
</protein>
<dbReference type="Pfam" id="PF13445">
    <property type="entry name" value="zf-RING_UBOX"/>
    <property type="match status" value="1"/>
</dbReference>
<keyword evidence="2" id="KW-0963">Cytoplasm</keyword>
<evidence type="ECO:0000256" key="1">
    <source>
        <dbReference type="ARBA" id="ARBA00004496"/>
    </source>
</evidence>
<evidence type="ECO:0000259" key="8">
    <source>
        <dbReference type="PROSITE" id="PS50089"/>
    </source>
</evidence>
<dbReference type="InterPro" id="IPR017907">
    <property type="entry name" value="Znf_RING_CS"/>
</dbReference>
<dbReference type="Gene3D" id="3.30.160.60">
    <property type="entry name" value="Classic Zinc Finger"/>
    <property type="match status" value="1"/>
</dbReference>
<evidence type="ECO:0000313" key="11">
    <source>
        <dbReference type="RefSeq" id="XP_035673176.1"/>
    </source>
</evidence>
<keyword evidence="7" id="KW-0175">Coiled coil</keyword>
<dbReference type="InterPro" id="IPR001841">
    <property type="entry name" value="Znf_RING"/>
</dbReference>
<reference evidence="10" key="1">
    <citation type="journal article" date="2020" name="Nat. Ecol. Evol.">
        <title>Deeply conserved synteny resolves early events in vertebrate evolution.</title>
        <authorList>
            <person name="Simakov O."/>
            <person name="Marletaz F."/>
            <person name="Yue J.X."/>
            <person name="O'Connell B."/>
            <person name="Jenkins J."/>
            <person name="Brandt A."/>
            <person name="Calef R."/>
            <person name="Tung C.H."/>
            <person name="Huang T.K."/>
            <person name="Schmutz J."/>
            <person name="Satoh N."/>
            <person name="Yu J.K."/>
            <person name="Putnam N.H."/>
            <person name="Green R.E."/>
            <person name="Rokhsar D.S."/>
        </authorList>
    </citation>
    <scope>NUCLEOTIDE SEQUENCE [LARGE SCALE GENOMIC DNA]</scope>
    <source>
        <strain evidence="10">S238N-H82</strain>
    </source>
</reference>
<evidence type="ECO:0000256" key="6">
    <source>
        <dbReference type="PROSITE-ProRule" id="PRU00024"/>
    </source>
</evidence>
<feature type="domain" description="RING-type" evidence="8">
    <location>
        <begin position="10"/>
        <end position="75"/>
    </location>
</feature>
<evidence type="ECO:0000313" key="10">
    <source>
        <dbReference type="Proteomes" id="UP000001554"/>
    </source>
</evidence>
<keyword evidence="10" id="KW-1185">Reference proteome</keyword>
<feature type="domain" description="B box-type" evidence="9">
    <location>
        <begin position="170"/>
        <end position="212"/>
    </location>
</feature>
<keyword evidence="4 6" id="KW-0863">Zinc-finger</keyword>
<gene>
    <name evidence="11" type="primary">LOC118413752</name>
</gene>
<sequence>MEALESELTCPTCLDLFESPLQLPCLHNLCRKCVQDLESYSKNADETVRGAQGGVKKGRPAQAKPTAQITCPTCRRDIPLDERGVDGLSRNMVLQNIVDRFRDARDKGKHNTATPCQLCEGDPRPAVRVCVNCDGLAYCEDCLSTFHPARGPLARHTLVLPGQQPDKRGPKVVMCTDHADEKVNLYCKADGMPVCSLCKLVGKHQGHKVAALSDAYKEKKDILIKEVSALKERNKEINRFVTRMRETCVKVQEQNKKWQERLVQGVADLVQILEERKHFLAKALSEEEEEKLKLLKEEIAKKEEHLQKAQAVVAYVDEVLKEKDQSCFLQAVQSTRDR</sequence>
<dbReference type="Gene3D" id="4.10.830.40">
    <property type="match status" value="1"/>
</dbReference>
<keyword evidence="5" id="KW-0862">Zinc</keyword>
<dbReference type="SUPFAM" id="SSF57845">
    <property type="entry name" value="B-box zinc-binding domain"/>
    <property type="match status" value="1"/>
</dbReference>
<dbReference type="InterPro" id="IPR050617">
    <property type="entry name" value="E3_ligase_FN3/SPRY"/>
</dbReference>
<dbReference type="SMART" id="SM00184">
    <property type="entry name" value="RING"/>
    <property type="match status" value="1"/>
</dbReference>
<evidence type="ECO:0000256" key="2">
    <source>
        <dbReference type="ARBA" id="ARBA00022490"/>
    </source>
</evidence>
<evidence type="ECO:0000259" key="9">
    <source>
        <dbReference type="PROSITE" id="PS50119"/>
    </source>
</evidence>
<dbReference type="PROSITE" id="PS00518">
    <property type="entry name" value="ZF_RING_1"/>
    <property type="match status" value="1"/>
</dbReference>
<evidence type="ECO:0000256" key="7">
    <source>
        <dbReference type="SAM" id="Coils"/>
    </source>
</evidence>
<dbReference type="Pfam" id="PF00643">
    <property type="entry name" value="zf-B_box"/>
    <property type="match status" value="1"/>
</dbReference>
<dbReference type="RefSeq" id="XP_035673176.1">
    <property type="nucleotide sequence ID" value="XM_035817283.1"/>
</dbReference>
<organism evidence="10 11">
    <name type="scientific">Branchiostoma floridae</name>
    <name type="common">Florida lancelet</name>
    <name type="synonym">Amphioxus</name>
    <dbReference type="NCBI Taxonomy" id="7739"/>
    <lineage>
        <taxon>Eukaryota</taxon>
        <taxon>Metazoa</taxon>
        <taxon>Chordata</taxon>
        <taxon>Cephalochordata</taxon>
        <taxon>Leptocardii</taxon>
        <taxon>Amphioxiformes</taxon>
        <taxon>Branchiostomatidae</taxon>
        <taxon>Branchiostoma</taxon>
    </lineage>
</organism>
<dbReference type="InterPro" id="IPR000315">
    <property type="entry name" value="Znf_B-box"/>
</dbReference>
<dbReference type="InterPro" id="IPR027370">
    <property type="entry name" value="Znf-RING_euk"/>
</dbReference>
<dbReference type="PROSITE" id="PS50119">
    <property type="entry name" value="ZF_BBOX"/>
    <property type="match status" value="1"/>
</dbReference>
<proteinExistence type="predicted"/>
<evidence type="ECO:0000256" key="3">
    <source>
        <dbReference type="ARBA" id="ARBA00022723"/>
    </source>
</evidence>
<dbReference type="PROSITE" id="PS50089">
    <property type="entry name" value="ZF_RING_2"/>
    <property type="match status" value="1"/>
</dbReference>
<dbReference type="GO" id="GO:0008270">
    <property type="term" value="F:zinc ion binding"/>
    <property type="evidence" value="ECO:0007669"/>
    <property type="project" value="UniProtKB-KW"/>
</dbReference>
<evidence type="ECO:0000256" key="4">
    <source>
        <dbReference type="ARBA" id="ARBA00022771"/>
    </source>
</evidence>